<feature type="domain" description="3-beta hydroxysteroid dehydrogenase/isomerase" evidence="3">
    <location>
        <begin position="6"/>
        <end position="263"/>
    </location>
</feature>
<evidence type="ECO:0000256" key="2">
    <source>
        <dbReference type="ARBA" id="ARBA00023002"/>
    </source>
</evidence>
<gene>
    <name evidence="4" type="ORF">PLICRDRAFT_168901</name>
</gene>
<dbReference type="GO" id="GO:0016616">
    <property type="term" value="F:oxidoreductase activity, acting on the CH-OH group of donors, NAD or NADP as acceptor"/>
    <property type="evidence" value="ECO:0007669"/>
    <property type="project" value="InterPro"/>
</dbReference>
<evidence type="ECO:0000313" key="4">
    <source>
        <dbReference type="EMBL" id="KII83677.1"/>
    </source>
</evidence>
<dbReference type="InterPro" id="IPR036291">
    <property type="entry name" value="NAD(P)-bd_dom_sf"/>
</dbReference>
<dbReference type="EMBL" id="KN832575">
    <property type="protein sequence ID" value="KII83677.1"/>
    <property type="molecule type" value="Genomic_DNA"/>
</dbReference>
<evidence type="ECO:0000256" key="1">
    <source>
        <dbReference type="ARBA" id="ARBA00009219"/>
    </source>
</evidence>
<reference evidence="4 5" key="1">
    <citation type="submission" date="2014-06" db="EMBL/GenBank/DDBJ databases">
        <title>Evolutionary Origins and Diversification of the Mycorrhizal Mutualists.</title>
        <authorList>
            <consortium name="DOE Joint Genome Institute"/>
            <consortium name="Mycorrhizal Genomics Consortium"/>
            <person name="Kohler A."/>
            <person name="Kuo A."/>
            <person name="Nagy L.G."/>
            <person name="Floudas D."/>
            <person name="Copeland A."/>
            <person name="Barry K.W."/>
            <person name="Cichocki N."/>
            <person name="Veneault-Fourrey C."/>
            <person name="LaButti K."/>
            <person name="Lindquist E.A."/>
            <person name="Lipzen A."/>
            <person name="Lundell T."/>
            <person name="Morin E."/>
            <person name="Murat C."/>
            <person name="Riley R."/>
            <person name="Ohm R."/>
            <person name="Sun H."/>
            <person name="Tunlid A."/>
            <person name="Henrissat B."/>
            <person name="Grigoriev I.V."/>
            <person name="Hibbett D.S."/>
            <person name="Martin F."/>
        </authorList>
    </citation>
    <scope>NUCLEOTIDE SEQUENCE [LARGE SCALE GENOMIC DNA]</scope>
    <source>
        <strain evidence="4 5">FD-325 SS-3</strain>
    </source>
</reference>
<dbReference type="SUPFAM" id="SSF51735">
    <property type="entry name" value="NAD(P)-binding Rossmann-fold domains"/>
    <property type="match status" value="1"/>
</dbReference>
<dbReference type="PANTHER" id="PTHR43245:SF51">
    <property type="entry name" value="SHORT CHAIN DEHYDROGENASE_REDUCTASE FAMILY 42E, MEMBER 2"/>
    <property type="match status" value="1"/>
</dbReference>
<dbReference type="InterPro" id="IPR050177">
    <property type="entry name" value="Lipid_A_modif_metabolic_enz"/>
</dbReference>
<accession>A0A0C9SQF0</accession>
<dbReference type="Gene3D" id="3.40.50.720">
    <property type="entry name" value="NAD(P)-binding Rossmann-like Domain"/>
    <property type="match status" value="1"/>
</dbReference>
<keyword evidence="2" id="KW-0560">Oxidoreductase</keyword>
<dbReference type="HOGENOM" id="CLU_007383_6_8_1"/>
<dbReference type="PANTHER" id="PTHR43245">
    <property type="entry name" value="BIFUNCTIONAL POLYMYXIN RESISTANCE PROTEIN ARNA"/>
    <property type="match status" value="1"/>
</dbReference>
<proteinExistence type="inferred from homology"/>
<evidence type="ECO:0000259" key="3">
    <source>
        <dbReference type="Pfam" id="PF01073"/>
    </source>
</evidence>
<name>A0A0C9SQF0_PLICR</name>
<dbReference type="Pfam" id="PF01073">
    <property type="entry name" value="3Beta_HSD"/>
    <property type="match status" value="1"/>
</dbReference>
<comment type="similarity">
    <text evidence="1">Belongs to the 3-beta-HSD family.</text>
</comment>
<dbReference type="Proteomes" id="UP000053263">
    <property type="component" value="Unassembled WGS sequence"/>
</dbReference>
<dbReference type="AlphaFoldDB" id="A0A0C9SQF0"/>
<organism evidence="4 5">
    <name type="scientific">Plicaturopsis crispa FD-325 SS-3</name>
    <dbReference type="NCBI Taxonomy" id="944288"/>
    <lineage>
        <taxon>Eukaryota</taxon>
        <taxon>Fungi</taxon>
        <taxon>Dikarya</taxon>
        <taxon>Basidiomycota</taxon>
        <taxon>Agaricomycotina</taxon>
        <taxon>Agaricomycetes</taxon>
        <taxon>Agaricomycetidae</taxon>
        <taxon>Amylocorticiales</taxon>
        <taxon>Amylocorticiaceae</taxon>
        <taxon>Plicatura</taxon>
        <taxon>Plicaturopsis crispa</taxon>
    </lineage>
</organism>
<dbReference type="OrthoDB" id="10058185at2759"/>
<sequence>MADSYLVVGGGGFLGGHIVELLLARGEAAVAVFDLVPAKFDPDRVKIFVGDMTDEKALSDAVKACGATCIMHTAAVLPGKPRAVQELVNVQGTVNVINAAHANGVTKLVFTSSASVVYGGKDQAGVDETEKYPAVPFDDYNDTKAIAESKVLAANGTDGLCTCSLRPAGIFGPKDVKGPVPAMMNMAAKGNSHVQLGSSTNLYDWTYVTNIADAHLLAADRLAPTHPKHALVAGQAFFISNGDPRPWWDFPRMLWRAGGFVETRRRVVIPRPVALVIAFLAEVVGWITGKEPTLTRFRIHYICTERWCNISKAREALDYEPRVSLEEGARISAEWWKSQQST</sequence>
<dbReference type="InterPro" id="IPR002225">
    <property type="entry name" value="3Beta_OHSteriod_DH/Estase"/>
</dbReference>
<keyword evidence="5" id="KW-1185">Reference proteome</keyword>
<evidence type="ECO:0000313" key="5">
    <source>
        <dbReference type="Proteomes" id="UP000053263"/>
    </source>
</evidence>
<protein>
    <recommendedName>
        <fullName evidence="3">3-beta hydroxysteroid dehydrogenase/isomerase domain-containing protein</fullName>
    </recommendedName>
</protein>
<dbReference type="GO" id="GO:0006694">
    <property type="term" value="P:steroid biosynthetic process"/>
    <property type="evidence" value="ECO:0007669"/>
    <property type="project" value="InterPro"/>
</dbReference>